<dbReference type="InterPro" id="IPR047187">
    <property type="entry name" value="SF1_C_Upf1"/>
</dbReference>
<dbReference type="SUPFAM" id="SSF52540">
    <property type="entry name" value="P-loop containing nucleoside triphosphate hydrolases"/>
    <property type="match status" value="1"/>
</dbReference>
<feature type="domain" description="DNA2/NAM7 helicase helicase" evidence="2">
    <location>
        <begin position="1836"/>
        <end position="1989"/>
    </location>
</feature>
<evidence type="ECO:0000256" key="1">
    <source>
        <dbReference type="SAM" id="MobiDB-lite"/>
    </source>
</evidence>
<feature type="region of interest" description="Disordered" evidence="1">
    <location>
        <begin position="1935"/>
        <end position="1957"/>
    </location>
</feature>
<feature type="region of interest" description="Disordered" evidence="1">
    <location>
        <begin position="1304"/>
        <end position="1364"/>
    </location>
</feature>
<dbReference type="PANTHER" id="PTHR10887">
    <property type="entry name" value="DNA2/NAM7 HELICASE FAMILY"/>
    <property type="match status" value="1"/>
</dbReference>
<dbReference type="Pfam" id="PF13086">
    <property type="entry name" value="AAA_11"/>
    <property type="match status" value="2"/>
</dbReference>
<feature type="compositionally biased region" description="Polar residues" evidence="1">
    <location>
        <begin position="699"/>
        <end position="723"/>
    </location>
</feature>
<dbReference type="InterPro" id="IPR027417">
    <property type="entry name" value="P-loop_NTPase"/>
</dbReference>
<feature type="region of interest" description="Disordered" evidence="1">
    <location>
        <begin position="2292"/>
        <end position="2316"/>
    </location>
</feature>
<evidence type="ECO:0008006" key="6">
    <source>
        <dbReference type="Google" id="ProtNLM"/>
    </source>
</evidence>
<feature type="compositionally biased region" description="Basic and acidic residues" evidence="1">
    <location>
        <begin position="792"/>
        <end position="820"/>
    </location>
</feature>
<feature type="compositionally biased region" description="Polar residues" evidence="1">
    <location>
        <begin position="838"/>
        <end position="848"/>
    </location>
</feature>
<feature type="compositionally biased region" description="Basic and acidic residues" evidence="1">
    <location>
        <begin position="741"/>
        <end position="755"/>
    </location>
</feature>
<feature type="region of interest" description="Disordered" evidence="1">
    <location>
        <begin position="1466"/>
        <end position="1485"/>
    </location>
</feature>
<feature type="region of interest" description="Disordered" evidence="1">
    <location>
        <begin position="2342"/>
        <end position="2401"/>
    </location>
</feature>
<evidence type="ECO:0000259" key="3">
    <source>
        <dbReference type="Pfam" id="PF13087"/>
    </source>
</evidence>
<dbReference type="CDD" id="cd18808">
    <property type="entry name" value="SF1_C_Upf1"/>
    <property type="match status" value="1"/>
</dbReference>
<evidence type="ECO:0000313" key="4">
    <source>
        <dbReference type="EMBL" id="KAH0615389.1"/>
    </source>
</evidence>
<dbReference type="Pfam" id="PF13087">
    <property type="entry name" value="AAA_12"/>
    <property type="match status" value="1"/>
</dbReference>
<feature type="domain" description="DNA2/NAM7 helicase-like C-terminal" evidence="3">
    <location>
        <begin position="2043"/>
        <end position="2242"/>
    </location>
</feature>
<comment type="caution">
    <text evidence="4">The sequence shown here is derived from an EMBL/GenBank/DDBJ whole genome shotgun (WGS) entry which is preliminary data.</text>
</comment>
<feature type="region of interest" description="Disordered" evidence="1">
    <location>
        <begin position="699"/>
        <end position="774"/>
    </location>
</feature>
<evidence type="ECO:0000259" key="2">
    <source>
        <dbReference type="Pfam" id="PF13086"/>
    </source>
</evidence>
<gene>
    <name evidence="4" type="ORF">JD844_004574</name>
</gene>
<feature type="region of interest" description="Disordered" evidence="1">
    <location>
        <begin position="1105"/>
        <end position="1126"/>
    </location>
</feature>
<feature type="region of interest" description="Disordered" evidence="1">
    <location>
        <begin position="1551"/>
        <end position="1572"/>
    </location>
</feature>
<feature type="region of interest" description="Disordered" evidence="1">
    <location>
        <begin position="2456"/>
        <end position="2499"/>
    </location>
</feature>
<feature type="region of interest" description="Disordered" evidence="1">
    <location>
        <begin position="948"/>
        <end position="1008"/>
    </location>
</feature>
<feature type="compositionally biased region" description="Basic and acidic residues" evidence="1">
    <location>
        <begin position="989"/>
        <end position="1001"/>
    </location>
</feature>
<dbReference type="InterPro" id="IPR041679">
    <property type="entry name" value="DNA2/NAM7-like_C"/>
</dbReference>
<reference evidence="4 5" key="1">
    <citation type="journal article" date="2022" name="Gigascience">
        <title>A chromosome-level genome assembly and annotation of the desert horned lizard, Phrynosoma platyrhinos, provides insight into chromosomal rearrangements among reptiles.</title>
        <authorList>
            <person name="Koochekian N."/>
            <person name="Ascanio A."/>
            <person name="Farleigh K."/>
            <person name="Card D.C."/>
            <person name="Schield D.R."/>
            <person name="Castoe T.A."/>
            <person name="Jezkova T."/>
        </authorList>
    </citation>
    <scope>NUCLEOTIDE SEQUENCE [LARGE SCALE GENOMIC DNA]</scope>
    <source>
        <strain evidence="4">NK-2021</strain>
    </source>
</reference>
<feature type="compositionally biased region" description="Basic and acidic residues" evidence="1">
    <location>
        <begin position="2355"/>
        <end position="2370"/>
    </location>
</feature>
<dbReference type="EMBL" id="JAIPUX010005291">
    <property type="protein sequence ID" value="KAH0615389.1"/>
    <property type="molecule type" value="Genomic_DNA"/>
</dbReference>
<feature type="compositionally biased region" description="Basic and acidic residues" evidence="1">
    <location>
        <begin position="1319"/>
        <end position="1329"/>
    </location>
</feature>
<dbReference type="InterPro" id="IPR045055">
    <property type="entry name" value="DNA2/NAM7-like"/>
</dbReference>
<name>A0ABQ7SDJ6_PHRPL</name>
<feature type="compositionally biased region" description="Basic and acidic residues" evidence="1">
    <location>
        <begin position="2467"/>
        <end position="2484"/>
    </location>
</feature>
<dbReference type="Gene3D" id="3.40.50.300">
    <property type="entry name" value="P-loop containing nucleotide triphosphate hydrolases"/>
    <property type="match status" value="2"/>
</dbReference>
<evidence type="ECO:0000313" key="5">
    <source>
        <dbReference type="Proteomes" id="UP000826234"/>
    </source>
</evidence>
<feature type="compositionally biased region" description="Low complexity" evidence="1">
    <location>
        <begin position="765"/>
        <end position="774"/>
    </location>
</feature>
<protein>
    <recommendedName>
        <fullName evidence="6">Senataxin</fullName>
    </recommendedName>
</protein>
<dbReference type="Proteomes" id="UP000826234">
    <property type="component" value="Unassembled WGS sequence"/>
</dbReference>
<feature type="region of interest" description="Disordered" evidence="1">
    <location>
        <begin position="1175"/>
        <end position="1212"/>
    </location>
</feature>
<dbReference type="PANTHER" id="PTHR10887:SF537">
    <property type="entry name" value="HELICASE SENATAXIN-RELATED"/>
    <property type="match status" value="1"/>
</dbReference>
<keyword evidence="5" id="KW-1185">Reference proteome</keyword>
<sequence length="2499" mass="280026">MSTCCWCTPGGSAAIQLLRRYASATLEFTAANDDLCYCLECVDEYHKARDELPTLHEALWKLETSRLVAHFEKSLKEDGEDDDLYIVEEDRETPLCCFTGPGFEKHLRVPLLEILKYPYLLLHERLSEVCVEALCKMEQINYSYQVVGKHPGIYLLMVHPNEMIRRWAILTARNLGKVDRDDYYDIQEVLTCLFKVIELGLFENPDIYHSSAFEKGKLILLPSHLYDTTNYKNYWLGICMLLTVLEEQAMDSLLLGPDKQNDFMQCIMNIMKKETDDENNNPFWPALHCFMLILDKLGSKVWGQLIDPIQAFQTIMNNASYKKEIENIRASCKRTKSEPLSDYGDEMITCSQIVYSYHPERPNKDAGWRTAVCPDDCSNLYEDMQTLTDIFQYDIGRDMRLHNSTFLWFIPFVHSLMDLKDLGVAYSVVVIHHLCSEIKDVLNDIVPSCDKVSEFIIWILVSIVELNFKKNYLHLLWISSEKWVEAVVKCARLPSAAFLRGVDRGVNRNRSRSTAGMASWEPESVQLACMNLIRNILKEGYQVGQKNTKFLDELNLLRRSRESWKLSPQQAQELQECLKLILKSMWNKSFNLSSHRKSPAICSPPTSLSVKQERFPVTPHHELPSCMSPRGREDVCEDGSSSRSCNWGKEASSKDQNLQGTLVCHLSNIKQEPKDNLTQAHNNMSSLFANGQMDAQKNGSYCQDLEGQSTQNTAHKTSLSNQGFHHLGTEGVSGKKKSPRTSKDLAEKDDSDKKGSGTSEVQIGLNNLMNNNRSKNSDLTLKLKLLVEKKRENANLRPAAEKQQSDKDGDKGQQRQKDGIVRSGSSVSLGKSRAISDEAQQGQPLSIKQESKDRLAEFRNTLGAEKDSEESSSDDEMANVPLSLIRKDLVRKKAASATSPVTDSQIDKDLGKLSLAAYAKATSFPVDSSQEDTTYCQDRIKRKVHGAVRTWSDRESSQSSSDVDGPPAQVILISDTSSDDDENKANVGRKSEKEKIDKCPEKPSTSALGQELMGASSNSPLLYGDYESQCFEFETEDDIYSVWQNSQMNENTEAKSPLAKTDCSPALHDLGVAKQLSDCGYDTDYLGDDITEKAADDLEQQIKQKQTEAKPHVPATEGFGKQTSEPHSHCFTEMQTDDGGCSKHTDPFVPGISTSTGLSSSTSVVKKSTIKPGKSLAKSCQVKTANRSPAKRGNKSNVHSRKSPPAAKLYSTPAVVPPNKIHEFPGPTLLTEKLGLTKRIRRAAELSQRTHDSIMKLREYGKTAGELPQKRKAKLIQPQHLMDRNKKMLTCQDRYLLSHRRQKEIERGKCANSRNKTAKKTDPKQRSESARSTVVIENQKEKASHSSHSSSSERKQLRQSSLETEKVQSISLAKAFLLTRQESIGSHTNIQEIISAVPDNLCSSVTGSSETGPMVMSGGTASLSNKDVASKDGVSELNEKSIGEDDGLFLTQKDPVDMELCSQIEDGSHSPALPQSPLQDDSSDFPKCKRADCPRKGGGAGGCCEEHSAHDPPDHVFAKPFPLAKPSTTKMFSSSSSSRTANLTKELETITNPPAASRSKPTPIRPPASEGLKLKTPTLKSILQPQNLNNIPQLQNRQSSPCNSWMLPTVRVGSRQDTRSSFPQLNGIAQHRDHSIFIKEVLKWSYDMFANFSQLGPPDHLLRSVVASVPVKFQDYNDYFNSFFPLMMLNAFEEVTNISESDLGKQLHPKEDDLVFLKASEKRPYCEEGETEGNLLRLVGLITRFSHPTIRASKKKEHQVVCHLSIQTQANLSRVDKQVRCVVVSSLVTTQRQFRALLLLNRSPLAKPIISPSYSDFCPQVLNTDSEKYISCSREFNEEQRRAIEVACAMVTQHPSLSKICLIHGPPGTGKSKTIVGLLHRILNERSGKENPVQSLNAKIKRNRVLVCAPSNAAVDDLMKKIILQFKEKCQDKNNPLDRATLGKDQDLQKSKEDLDRQLDMLSRQRAMDRSEKREKKQQLDEEICRLSKERQRLASQLKEAGQTCEIETLIPLIHGCKKLVLVGDPKQLPPTIKSVKAQNYGYDQSLMDRLCRHLQEQVQENVMGRLPVLQLTTQYRMHPEICLFPSKYIYGQALKTDRQTAENRFSVEWPFQPYLLFDVLDGKEERDSDSYANPQEVRLVIELMKLIKEKRRDIGYRHIGIITPYSAQKRRIREQLDTEFGENSASEVDTVDGFQGREKDCIIVTCVRANSTQGSIGFLRSLQRLNVTITRAKYSLFILGKLKTLMESKDWKELIQDAQKRGNIIQTSSSSYKSSALKILKPRSLPHLGISVPKRAALGHTDTSRREQNEAPNRVSQLATANGGATMEGSTGTRHFPVLQESSSSVPLPPQARPVEERPRDPRLTRRAEPTLQDGTCKLRHLSGGSGGESPQGPDAPPTRWSQIHAVHQLSSNTETTGNPVSNTYTAAMAVPAKLSGPCVPMRVHLSADEAKTLGQGDHPVLQEPSQEKDCYSRGRRVSRELLDSPDPYDAKRRRTTC</sequence>
<feature type="compositionally biased region" description="Basic residues" evidence="1">
    <location>
        <begin position="1189"/>
        <end position="1202"/>
    </location>
</feature>
<organism evidence="4 5">
    <name type="scientific">Phrynosoma platyrhinos</name>
    <name type="common">Desert horned lizard</name>
    <dbReference type="NCBI Taxonomy" id="52577"/>
    <lineage>
        <taxon>Eukaryota</taxon>
        <taxon>Metazoa</taxon>
        <taxon>Chordata</taxon>
        <taxon>Craniata</taxon>
        <taxon>Vertebrata</taxon>
        <taxon>Euteleostomi</taxon>
        <taxon>Lepidosauria</taxon>
        <taxon>Squamata</taxon>
        <taxon>Bifurcata</taxon>
        <taxon>Unidentata</taxon>
        <taxon>Episquamata</taxon>
        <taxon>Toxicofera</taxon>
        <taxon>Iguania</taxon>
        <taxon>Phrynosomatidae</taxon>
        <taxon>Phrynosomatinae</taxon>
        <taxon>Phrynosoma</taxon>
    </lineage>
</organism>
<feature type="region of interest" description="Disordered" evidence="1">
    <location>
        <begin position="792"/>
        <end position="852"/>
    </location>
</feature>
<dbReference type="CDD" id="cd18042">
    <property type="entry name" value="DEXXQc_SETX"/>
    <property type="match status" value="1"/>
</dbReference>
<accession>A0ABQ7SDJ6</accession>
<dbReference type="InterPro" id="IPR041677">
    <property type="entry name" value="DNA2/NAM7_AAA_11"/>
</dbReference>
<feature type="domain" description="DNA2/NAM7 helicase helicase" evidence="2">
    <location>
        <begin position="2000"/>
        <end position="2035"/>
    </location>
</feature>
<proteinExistence type="predicted"/>